<dbReference type="EMBL" id="VSSQ01031365">
    <property type="protein sequence ID" value="MPM82221.1"/>
    <property type="molecule type" value="Genomic_DNA"/>
</dbReference>
<dbReference type="AlphaFoldDB" id="A0A645CZA5"/>
<organism evidence="1">
    <name type="scientific">bioreactor metagenome</name>
    <dbReference type="NCBI Taxonomy" id="1076179"/>
    <lineage>
        <taxon>unclassified sequences</taxon>
        <taxon>metagenomes</taxon>
        <taxon>ecological metagenomes</taxon>
    </lineage>
</organism>
<comment type="caution">
    <text evidence="1">The sequence shown here is derived from an EMBL/GenBank/DDBJ whole genome shotgun (WGS) entry which is preliminary data.</text>
</comment>
<reference evidence="1" key="1">
    <citation type="submission" date="2019-08" db="EMBL/GenBank/DDBJ databases">
        <authorList>
            <person name="Kucharzyk K."/>
            <person name="Murdoch R.W."/>
            <person name="Higgins S."/>
            <person name="Loffler F."/>
        </authorList>
    </citation>
    <scope>NUCLEOTIDE SEQUENCE</scope>
</reference>
<accession>A0A645CZA5</accession>
<gene>
    <name evidence="1" type="ORF">SDC9_129282</name>
</gene>
<evidence type="ECO:0000313" key="1">
    <source>
        <dbReference type="EMBL" id="MPM82221.1"/>
    </source>
</evidence>
<protein>
    <submittedName>
        <fullName evidence="1">Uncharacterized protein</fullName>
    </submittedName>
</protein>
<proteinExistence type="predicted"/>
<name>A0A645CZA5_9ZZZZ</name>
<sequence>MRKITTKILAVFLALTMILGLTICASAAQKTIEPDLIFAGPPMEESTVYNIDISGNFIDFNGTAPEKAIEVYLLNEESGEYEYLCNLPAEFIFNSYSSTEDETLTDVTEIYIDYSDIQINEDAEYGFVLPEGLLKTADGSVNAEVGLSIIGSDILTPAYEPTPFDQFIDWLSSIPYIGVILARPILVLASFFQYIFGFVTNGSVVVG</sequence>